<keyword evidence="2 11" id="KW-0723">Serine/threonine-protein kinase</keyword>
<evidence type="ECO:0000256" key="6">
    <source>
        <dbReference type="ARBA" id="ARBA00022840"/>
    </source>
</evidence>
<dbReference type="InterPro" id="IPR000719">
    <property type="entry name" value="Prot_kinase_dom"/>
</dbReference>
<evidence type="ECO:0000256" key="3">
    <source>
        <dbReference type="ARBA" id="ARBA00022679"/>
    </source>
</evidence>
<dbReference type="InterPro" id="IPR019734">
    <property type="entry name" value="TPR_rpt"/>
</dbReference>
<feature type="transmembrane region" description="Helical" evidence="9">
    <location>
        <begin position="290"/>
        <end position="310"/>
    </location>
</feature>
<keyword evidence="9" id="KW-0812">Transmembrane</keyword>
<dbReference type="GO" id="GO:0004674">
    <property type="term" value="F:protein serine/threonine kinase activity"/>
    <property type="evidence" value="ECO:0007669"/>
    <property type="project" value="UniProtKB-KW"/>
</dbReference>
<dbReference type="SUPFAM" id="SSF48452">
    <property type="entry name" value="TPR-like"/>
    <property type="match status" value="2"/>
</dbReference>
<dbReference type="Pfam" id="PF13176">
    <property type="entry name" value="TPR_7"/>
    <property type="match status" value="1"/>
</dbReference>
<dbReference type="PROSITE" id="PS50005">
    <property type="entry name" value="TPR"/>
    <property type="match status" value="4"/>
</dbReference>
<dbReference type="PANTHER" id="PTHR43289">
    <property type="entry name" value="MITOGEN-ACTIVATED PROTEIN KINASE KINASE KINASE 20-RELATED"/>
    <property type="match status" value="1"/>
</dbReference>
<dbReference type="EC" id="2.7.11.1" evidence="1"/>
<reference evidence="11" key="1">
    <citation type="submission" date="2006-10" db="EMBL/GenBank/DDBJ databases">
        <title>Complete sequence of Solibacter usitatus Ellin6076.</title>
        <authorList>
            <consortium name="US DOE Joint Genome Institute"/>
            <person name="Copeland A."/>
            <person name="Lucas S."/>
            <person name="Lapidus A."/>
            <person name="Barry K."/>
            <person name="Detter J.C."/>
            <person name="Glavina del Rio T."/>
            <person name="Hammon N."/>
            <person name="Israni S."/>
            <person name="Dalin E."/>
            <person name="Tice H."/>
            <person name="Pitluck S."/>
            <person name="Thompson L.S."/>
            <person name="Brettin T."/>
            <person name="Bruce D."/>
            <person name="Han C."/>
            <person name="Tapia R."/>
            <person name="Gilna P."/>
            <person name="Schmutz J."/>
            <person name="Larimer F."/>
            <person name="Land M."/>
            <person name="Hauser L."/>
            <person name="Kyrpides N."/>
            <person name="Mikhailova N."/>
            <person name="Janssen P.H."/>
            <person name="Kuske C.R."/>
            <person name="Richardson P."/>
        </authorList>
    </citation>
    <scope>NUCLEOTIDE SEQUENCE</scope>
    <source>
        <strain evidence="11">Ellin6076</strain>
    </source>
</reference>
<evidence type="ECO:0000256" key="1">
    <source>
        <dbReference type="ARBA" id="ARBA00012513"/>
    </source>
</evidence>
<dbReference type="InParanoid" id="Q01PY1"/>
<evidence type="ECO:0000256" key="7">
    <source>
        <dbReference type="PROSITE-ProRule" id="PRU00339"/>
    </source>
</evidence>
<evidence type="ECO:0000259" key="10">
    <source>
        <dbReference type="PROSITE" id="PS50011"/>
    </source>
</evidence>
<dbReference type="Gene3D" id="3.30.200.20">
    <property type="entry name" value="Phosphorylase Kinase, domain 1"/>
    <property type="match status" value="1"/>
</dbReference>
<evidence type="ECO:0000256" key="2">
    <source>
        <dbReference type="ARBA" id="ARBA00022527"/>
    </source>
</evidence>
<dbReference type="Gene3D" id="1.10.510.10">
    <property type="entry name" value="Transferase(Phosphotransferase) domain 1"/>
    <property type="match status" value="1"/>
</dbReference>
<dbReference type="PANTHER" id="PTHR43289:SF6">
    <property type="entry name" value="SERINE_THREONINE-PROTEIN KINASE NEKL-3"/>
    <property type="match status" value="1"/>
</dbReference>
<dbReference type="AlphaFoldDB" id="Q01PY1"/>
<keyword evidence="9" id="KW-1133">Transmembrane helix</keyword>
<keyword evidence="6 8" id="KW-0067">ATP-binding</keyword>
<keyword evidence="4 8" id="KW-0547">Nucleotide-binding</keyword>
<proteinExistence type="predicted"/>
<dbReference type="SUPFAM" id="SSF56112">
    <property type="entry name" value="Protein kinase-like (PK-like)"/>
    <property type="match status" value="1"/>
</dbReference>
<dbReference type="FunFam" id="1.10.510.10:FF:000021">
    <property type="entry name" value="Serine/threonine protein kinase"/>
    <property type="match status" value="1"/>
</dbReference>
<feature type="binding site" evidence="8">
    <location>
        <position position="38"/>
    </location>
    <ligand>
        <name>ATP</name>
        <dbReference type="ChEBI" id="CHEBI:30616"/>
    </ligand>
</feature>
<keyword evidence="7" id="KW-0802">TPR repeat</keyword>
<protein>
    <recommendedName>
        <fullName evidence="1">non-specific serine/threonine protein kinase</fullName>
        <ecNumber evidence="1">2.7.11.1</ecNumber>
    </recommendedName>
</protein>
<feature type="repeat" description="TPR" evidence="7">
    <location>
        <begin position="643"/>
        <end position="676"/>
    </location>
</feature>
<dbReference type="eggNOG" id="COG0515">
    <property type="taxonomic scope" value="Bacteria"/>
</dbReference>
<gene>
    <name evidence="11" type="ordered locus">Acid_7380</name>
</gene>
<dbReference type="HOGENOM" id="CLU_013589_0_0_0"/>
<keyword evidence="9" id="KW-0472">Membrane</keyword>
<dbReference type="PROSITE" id="PS50011">
    <property type="entry name" value="PROTEIN_KINASE_DOM"/>
    <property type="match status" value="1"/>
</dbReference>
<evidence type="ECO:0000256" key="4">
    <source>
        <dbReference type="ARBA" id="ARBA00022741"/>
    </source>
</evidence>
<feature type="repeat" description="TPR" evidence="7">
    <location>
        <begin position="541"/>
        <end position="574"/>
    </location>
</feature>
<dbReference type="eggNOG" id="COG5616">
    <property type="taxonomic scope" value="Bacteria"/>
</dbReference>
<dbReference type="InterPro" id="IPR011009">
    <property type="entry name" value="Kinase-like_dom_sf"/>
</dbReference>
<dbReference type="InterPro" id="IPR011990">
    <property type="entry name" value="TPR-like_helical_dom_sf"/>
</dbReference>
<evidence type="ECO:0000256" key="5">
    <source>
        <dbReference type="ARBA" id="ARBA00022777"/>
    </source>
</evidence>
<evidence type="ECO:0000313" key="11">
    <source>
        <dbReference type="EMBL" id="ABJ88289.1"/>
    </source>
</evidence>
<feature type="repeat" description="TPR" evidence="7">
    <location>
        <begin position="609"/>
        <end position="642"/>
    </location>
</feature>
<name>Q01PY1_SOLUE</name>
<dbReference type="Pfam" id="PF00069">
    <property type="entry name" value="Pkinase"/>
    <property type="match status" value="1"/>
</dbReference>
<dbReference type="STRING" id="234267.Acid_7380"/>
<feature type="repeat" description="TPR" evidence="7">
    <location>
        <begin position="575"/>
        <end position="608"/>
    </location>
</feature>
<dbReference type="OrthoDB" id="9801841at2"/>
<feature type="domain" description="Protein kinase" evidence="10">
    <location>
        <begin position="9"/>
        <end position="277"/>
    </location>
</feature>
<dbReference type="Pfam" id="PF13181">
    <property type="entry name" value="TPR_8"/>
    <property type="match status" value="1"/>
</dbReference>
<dbReference type="Pfam" id="PF13432">
    <property type="entry name" value="TPR_16"/>
    <property type="match status" value="1"/>
</dbReference>
<sequence length="841" mass="90338">MVGKRISHYRVTGRLGQGGMGVVYEAVDEKLDRSVALKFPSGDVISVSQLAGEARAASRLNHPNVAQIYEFGETDDGDAFIAMELIRGKTLRAILNAGPLSPTETVRIVRAVAEALEEAHRYGVLHLDIKPGNIAITERGAVKVLDFGLAKLLPAAHLETTSDERTQTLTTELRGTPAYMSPEQARGQTLDGRSDLFSVGVLMWECLTGRPAFFGRSAVGILLEIVSFDPPMPSTLVAGVPPALDAIVRKLLAKDREDRYASATELIADLTTAPPLLAAVLPSAARRFPWLPVLSVLTLLFASGAAWVIWKRLPGAAPRNRQVVVLPFENVGRQPEQAAFCDGLTEVVTALLSRPGAAPAGMWVLPSSDVRRFGVQTVSGAGRTLHADLAIGGTAQRAADSAGWVITVNLSDAAQPHLLGSRTIRLSDSEAGDLEPRLAAALLPLLDAPAPARDSRRPAPAAYPRFVAARGYLRQYDRGDNLSRATSELEVITAATPDFAPAQVALGEAYYRQYSGTRKAEWLAKADQAVRRAAEINENEPGVHLMLGRILRATGQNDAAIRELQGAIAADPGDVAALLQLAGAHEGAGQFAEAEAAYQQAIRIRPSYYQAHMNLGIFYMNQGKYQAAEEPMTLVTKLAPEFADGYNTLGTLAYYRDNLKEAERLFSRSIELKPTAGAYANRCGVEFDLHDMEGAVTDCRKAVDLQPTSPIAWGNLADALAASGKRVQAVETYQTALETGNKMLAINPSNPELLGSMAKFAAKTDQKKLALDLAARAISPSASFRVLYNAGKAYGLCGECGRAAELLRRAFDKGYPRPEARRDPDLTRLRAAPLACQVPAL</sequence>
<dbReference type="PROSITE" id="PS00107">
    <property type="entry name" value="PROTEIN_KINASE_ATP"/>
    <property type="match status" value="1"/>
</dbReference>
<accession>Q01PY1</accession>
<evidence type="ECO:0000256" key="8">
    <source>
        <dbReference type="PROSITE-ProRule" id="PRU10141"/>
    </source>
</evidence>
<keyword evidence="5 11" id="KW-0418">Kinase</keyword>
<dbReference type="KEGG" id="sus:Acid_7380"/>
<keyword evidence="3" id="KW-0808">Transferase</keyword>
<dbReference type="eggNOG" id="COG0457">
    <property type="taxonomic scope" value="Bacteria"/>
</dbReference>
<dbReference type="SMART" id="SM00220">
    <property type="entry name" value="S_TKc"/>
    <property type="match status" value="1"/>
</dbReference>
<organism evidence="11">
    <name type="scientific">Solibacter usitatus (strain Ellin6076)</name>
    <dbReference type="NCBI Taxonomy" id="234267"/>
    <lineage>
        <taxon>Bacteria</taxon>
        <taxon>Pseudomonadati</taxon>
        <taxon>Acidobacteriota</taxon>
        <taxon>Terriglobia</taxon>
        <taxon>Bryobacterales</taxon>
        <taxon>Solibacteraceae</taxon>
        <taxon>Candidatus Solibacter</taxon>
    </lineage>
</organism>
<dbReference type="CDD" id="cd14014">
    <property type="entry name" value="STKc_PknB_like"/>
    <property type="match status" value="1"/>
</dbReference>
<dbReference type="InterPro" id="IPR017441">
    <property type="entry name" value="Protein_kinase_ATP_BS"/>
</dbReference>
<evidence type="ECO:0000256" key="9">
    <source>
        <dbReference type="SAM" id="Phobius"/>
    </source>
</evidence>
<dbReference type="SMART" id="SM00028">
    <property type="entry name" value="TPR"/>
    <property type="match status" value="7"/>
</dbReference>
<dbReference type="Gene3D" id="1.25.40.10">
    <property type="entry name" value="Tetratricopeptide repeat domain"/>
    <property type="match status" value="2"/>
</dbReference>
<dbReference type="GO" id="GO:0005524">
    <property type="term" value="F:ATP binding"/>
    <property type="evidence" value="ECO:0007669"/>
    <property type="project" value="UniProtKB-UniRule"/>
</dbReference>
<dbReference type="EMBL" id="CP000473">
    <property type="protein sequence ID" value="ABJ88289.1"/>
    <property type="molecule type" value="Genomic_DNA"/>
</dbReference>